<proteinExistence type="predicted"/>
<name>U3P4N2_LEIXC</name>
<dbReference type="Proteomes" id="UP000016743">
    <property type="component" value="Chromosome"/>
</dbReference>
<organism evidence="2 3">
    <name type="scientific">Leifsonia xyli subsp. cynodontis DSM 46306</name>
    <dbReference type="NCBI Taxonomy" id="1389489"/>
    <lineage>
        <taxon>Bacteria</taxon>
        <taxon>Bacillati</taxon>
        <taxon>Actinomycetota</taxon>
        <taxon>Actinomycetes</taxon>
        <taxon>Micrococcales</taxon>
        <taxon>Microbacteriaceae</taxon>
        <taxon>Leifsonia</taxon>
    </lineage>
</organism>
<keyword evidence="3" id="KW-1185">Reference proteome</keyword>
<dbReference type="PATRIC" id="fig|1389489.3.peg.103"/>
<feature type="transmembrane region" description="Helical" evidence="1">
    <location>
        <begin position="57"/>
        <end position="77"/>
    </location>
</feature>
<accession>U3P4N2</accession>
<keyword evidence="1" id="KW-1133">Transmembrane helix</keyword>
<feature type="transmembrane region" description="Helical" evidence="1">
    <location>
        <begin position="122"/>
        <end position="143"/>
    </location>
</feature>
<evidence type="ECO:0000313" key="3">
    <source>
        <dbReference type="Proteomes" id="UP000016743"/>
    </source>
</evidence>
<gene>
    <name evidence="2" type="ORF">O159_01110</name>
</gene>
<dbReference type="STRING" id="1389489.O159_01110"/>
<protein>
    <submittedName>
        <fullName evidence="2">Uncharacterized protein</fullName>
    </submittedName>
</protein>
<feature type="transmembrane region" description="Helical" evidence="1">
    <location>
        <begin position="83"/>
        <end position="101"/>
    </location>
</feature>
<feature type="transmembrane region" description="Helical" evidence="1">
    <location>
        <begin position="149"/>
        <end position="169"/>
    </location>
</feature>
<dbReference type="AlphaFoldDB" id="U3P4N2"/>
<dbReference type="HOGENOM" id="CLU_1501707_0_0_11"/>
<sequence>MFGLRRRVTREPVSSFVPRTLNEPRRAVPVERAESDILGSEHSGDSTMRFITPKEKAIVVAILVGVDILLTLLLDALNTQGGSIVLSILQLAVWYLATRVFRGPGEPVRAARPWWRMTNRPLLSGVLGVGYGLLAVVNIGFSFAGYESVSGVVSILVQLVLAGLFLTSFRRLRALAVPA</sequence>
<dbReference type="EMBL" id="CP006734">
    <property type="protein sequence ID" value="AGW40379.1"/>
    <property type="molecule type" value="Genomic_DNA"/>
</dbReference>
<evidence type="ECO:0000313" key="2">
    <source>
        <dbReference type="EMBL" id="AGW40379.1"/>
    </source>
</evidence>
<evidence type="ECO:0000256" key="1">
    <source>
        <dbReference type="SAM" id="Phobius"/>
    </source>
</evidence>
<keyword evidence="1" id="KW-0472">Membrane</keyword>
<dbReference type="KEGG" id="lxy:O159_01110"/>
<reference evidence="2 3" key="1">
    <citation type="journal article" date="2013" name="Genome Announc.">
        <title>Complete Genome Sequence of Leifsonia xyli subsp. cynodontis Strain DSM46306, a Gram-Positive Bacterial Pathogen of Grasses.</title>
        <authorList>
            <person name="Monteiro-Vitorello C.B."/>
            <person name="Zerillo M.M."/>
            <person name="Van Sluys M.A."/>
            <person name="Camargo L.E."/>
            <person name="Kitajima J.P."/>
        </authorList>
    </citation>
    <scope>NUCLEOTIDE SEQUENCE [LARGE SCALE GENOMIC DNA]</scope>
    <source>
        <strain evidence="2 3">DSM 46306</strain>
    </source>
</reference>
<keyword evidence="1" id="KW-0812">Transmembrane</keyword>